<sequence length="62" mass="6739">MNTGENNFKQHNRVGVYNPANVEAAKITSDQWGEHNIGIQQLDPGMQGATGNSLYPLIGSVR</sequence>
<proteinExistence type="predicted"/>
<evidence type="ECO:0000313" key="3">
    <source>
        <dbReference type="Proteomes" id="UP000308092"/>
    </source>
</evidence>
<reference evidence="2 3" key="1">
    <citation type="submission" date="2019-03" db="EMBL/GenBank/DDBJ databases">
        <title>The genome sequence of a newly discovered highly antifungal drug resistant Aspergillus species, Aspergillus tanneri NIH 1004.</title>
        <authorList>
            <person name="Mounaud S."/>
            <person name="Singh I."/>
            <person name="Joardar V."/>
            <person name="Pakala S."/>
            <person name="Pakala S."/>
            <person name="Venepally P."/>
            <person name="Hoover J."/>
            <person name="Nierman W."/>
            <person name="Chung J."/>
            <person name="Losada L."/>
        </authorList>
    </citation>
    <scope>NUCLEOTIDE SEQUENCE [LARGE SCALE GENOMIC DNA]</scope>
    <source>
        <strain evidence="2 3">NIH1004</strain>
    </source>
</reference>
<dbReference type="Proteomes" id="UP000308092">
    <property type="component" value="Unassembled WGS sequence"/>
</dbReference>
<comment type="caution">
    <text evidence="2">The sequence shown here is derived from an EMBL/GenBank/DDBJ whole genome shotgun (WGS) entry which is preliminary data.</text>
</comment>
<keyword evidence="3" id="KW-1185">Reference proteome</keyword>
<dbReference type="AlphaFoldDB" id="A0A4V3UPY2"/>
<evidence type="ECO:0000313" key="2">
    <source>
        <dbReference type="EMBL" id="THC96914.1"/>
    </source>
</evidence>
<dbReference type="EMBL" id="SOSA01000094">
    <property type="protein sequence ID" value="THC96914.1"/>
    <property type="molecule type" value="Genomic_DNA"/>
</dbReference>
<protein>
    <submittedName>
        <fullName evidence="2">Uncharacterized protein</fullName>
    </submittedName>
</protein>
<gene>
    <name evidence="2" type="ORF">EYZ11_003631</name>
</gene>
<feature type="region of interest" description="Disordered" evidence="1">
    <location>
        <begin position="43"/>
        <end position="62"/>
    </location>
</feature>
<evidence type="ECO:0000256" key="1">
    <source>
        <dbReference type="SAM" id="MobiDB-lite"/>
    </source>
</evidence>
<accession>A0A4V3UPY2</accession>
<dbReference type="VEuPathDB" id="FungiDB:EYZ11_003631"/>
<organism evidence="2 3">
    <name type="scientific">Aspergillus tanneri</name>
    <dbReference type="NCBI Taxonomy" id="1220188"/>
    <lineage>
        <taxon>Eukaryota</taxon>
        <taxon>Fungi</taxon>
        <taxon>Dikarya</taxon>
        <taxon>Ascomycota</taxon>
        <taxon>Pezizomycotina</taxon>
        <taxon>Eurotiomycetes</taxon>
        <taxon>Eurotiomycetidae</taxon>
        <taxon>Eurotiales</taxon>
        <taxon>Aspergillaceae</taxon>
        <taxon>Aspergillus</taxon>
        <taxon>Aspergillus subgen. Circumdati</taxon>
    </lineage>
</organism>
<name>A0A4V3UPY2_9EURO</name>